<dbReference type="InterPro" id="IPR051610">
    <property type="entry name" value="GPI/OXD"/>
</dbReference>
<reference evidence="5 8" key="3">
    <citation type="journal article" date="2019" name="Nat. Med.">
        <title>A library of human gut bacterial isolates paired with longitudinal multiomics data enables mechanistic microbiome research.</title>
        <authorList>
            <person name="Poyet M."/>
            <person name="Groussin M."/>
            <person name="Gibbons S.M."/>
            <person name="Avila-Pacheco J."/>
            <person name="Jiang X."/>
            <person name="Kearney S.M."/>
            <person name="Perrotta A.R."/>
            <person name="Berdy B."/>
            <person name="Zhao S."/>
            <person name="Lieberman T.D."/>
            <person name="Swanson P.K."/>
            <person name="Smith M."/>
            <person name="Roesemann S."/>
            <person name="Alexander J.E."/>
            <person name="Rich S.A."/>
            <person name="Livny J."/>
            <person name="Vlamakis H."/>
            <person name="Clish C."/>
            <person name="Bullock K."/>
            <person name="Deik A."/>
            <person name="Scott J."/>
            <person name="Pierce K.A."/>
            <person name="Xavier R.J."/>
            <person name="Alm E.J."/>
        </authorList>
    </citation>
    <scope>NUCLEOTIDE SEQUENCE [LARGE SCALE GENOMIC DNA]</scope>
    <source>
        <strain evidence="5 8">BIOML-A1</strain>
    </source>
</reference>
<dbReference type="EMBL" id="CYXV01000001">
    <property type="protein sequence ID" value="CUM73130.1"/>
    <property type="molecule type" value="Genomic_DNA"/>
</dbReference>
<dbReference type="CDD" id="cd02221">
    <property type="entry name" value="cupin_TM1287-like"/>
    <property type="match status" value="1"/>
</dbReference>
<dbReference type="SUPFAM" id="SSF51182">
    <property type="entry name" value="RmlC-like cupins"/>
    <property type="match status" value="1"/>
</dbReference>
<dbReference type="GO" id="GO:0046564">
    <property type="term" value="F:oxalate decarboxylase activity"/>
    <property type="evidence" value="ECO:0007669"/>
    <property type="project" value="UniProtKB-EC"/>
</dbReference>
<keyword evidence="6" id="KW-1185">Reference proteome</keyword>
<dbReference type="Proteomes" id="UP000446657">
    <property type="component" value="Unassembled WGS sequence"/>
</dbReference>
<dbReference type="EMBL" id="CVRR01000006">
    <property type="protein sequence ID" value="CRL34595.1"/>
    <property type="molecule type" value="Genomic_DNA"/>
</dbReference>
<dbReference type="EMBL" id="WNAL01000007">
    <property type="protein sequence ID" value="MTR81051.1"/>
    <property type="molecule type" value="Genomic_DNA"/>
</dbReference>
<dbReference type="Gene3D" id="2.60.120.10">
    <property type="entry name" value="Jelly Rolls"/>
    <property type="match status" value="1"/>
</dbReference>
<name>A0A0M6WFU6_9FIRM</name>
<feature type="domain" description="Cupin type-2" evidence="2">
    <location>
        <begin position="39"/>
        <end position="105"/>
    </location>
</feature>
<sequence>METVTEVVKNMAGGDGEVTIKRILGEKELNGKCGLYAQVTIQPGSSLGYHEHKNESETYYILSGTAEYNDNGTTRTVKAGDVTYTPDGCGHALKPIGNEPVVFMALIIFD</sequence>
<evidence type="ECO:0000259" key="2">
    <source>
        <dbReference type="Pfam" id="PF07883"/>
    </source>
</evidence>
<reference evidence="3" key="2">
    <citation type="submission" date="2015-05" db="EMBL/GenBank/DDBJ databases">
        <authorList>
            <person name="Wang D.B."/>
            <person name="Wang M."/>
        </authorList>
    </citation>
    <scope>NUCLEOTIDE SEQUENCE [LARGE SCALE GENOMIC DNA]</scope>
    <source>
        <strain evidence="3">M72</strain>
    </source>
</reference>
<organism evidence="3 6">
    <name type="scientific">Roseburia faecis</name>
    <dbReference type="NCBI Taxonomy" id="301302"/>
    <lineage>
        <taxon>Bacteria</taxon>
        <taxon>Bacillati</taxon>
        <taxon>Bacillota</taxon>
        <taxon>Clostridia</taxon>
        <taxon>Lachnospirales</taxon>
        <taxon>Lachnospiraceae</taxon>
        <taxon>Roseburia</taxon>
    </lineage>
</organism>
<protein>
    <submittedName>
        <fullName evidence="5">Cupin domain-containing protein</fullName>
    </submittedName>
    <submittedName>
        <fullName evidence="4">Oxalate decarboxylase oxdC</fullName>
        <ecNumber evidence="4">4.1.1.2</ecNumber>
    </submittedName>
</protein>
<dbReference type="Pfam" id="PF07883">
    <property type="entry name" value="Cupin_2"/>
    <property type="match status" value="1"/>
</dbReference>
<dbReference type="AlphaFoldDB" id="A0A0M6WFU6"/>
<dbReference type="STRING" id="301302.ERS852420_00312"/>
<dbReference type="EC" id="4.1.1.2" evidence="4"/>
<dbReference type="PANTHER" id="PTHR35848:SF6">
    <property type="entry name" value="CUPIN TYPE-2 DOMAIN-CONTAINING PROTEIN"/>
    <property type="match status" value="1"/>
</dbReference>
<reference evidence="6" key="1">
    <citation type="submission" date="2015-05" db="EMBL/GenBank/DDBJ databases">
        <authorList>
            <consortium name="Pathogen Informatics"/>
        </authorList>
    </citation>
    <scope>NUCLEOTIDE SEQUENCE [LARGE SCALE GENOMIC DNA]</scope>
    <source>
        <strain evidence="4 7">2789STDY5608863</strain>
        <strain evidence="6">M72</strain>
    </source>
</reference>
<evidence type="ECO:0000313" key="7">
    <source>
        <dbReference type="Proteomes" id="UP000095495"/>
    </source>
</evidence>
<gene>
    <name evidence="4" type="primary">oxdC</name>
    <name evidence="4" type="ORF">ERS852420_00312</name>
    <name evidence="5" type="ORF">GMD30_04835</name>
    <name evidence="3" type="ORF">M72_21741</name>
</gene>
<evidence type="ECO:0000313" key="8">
    <source>
        <dbReference type="Proteomes" id="UP000446657"/>
    </source>
</evidence>
<dbReference type="Proteomes" id="UP000095495">
    <property type="component" value="Unassembled WGS sequence"/>
</dbReference>
<dbReference type="OrthoDB" id="9797047at2"/>
<dbReference type="Proteomes" id="UP000049979">
    <property type="component" value="Unassembled WGS sequence"/>
</dbReference>
<dbReference type="InterPro" id="IPR013096">
    <property type="entry name" value="Cupin_2"/>
</dbReference>
<dbReference type="GeneID" id="99746617"/>
<dbReference type="GO" id="GO:0046872">
    <property type="term" value="F:metal ion binding"/>
    <property type="evidence" value="ECO:0007669"/>
    <property type="project" value="UniProtKB-KW"/>
</dbReference>
<keyword evidence="4" id="KW-0456">Lyase</keyword>
<dbReference type="PANTHER" id="PTHR35848">
    <property type="entry name" value="OXALATE-BINDING PROTEIN"/>
    <property type="match status" value="1"/>
</dbReference>
<evidence type="ECO:0000313" key="4">
    <source>
        <dbReference type="EMBL" id="CUM73130.1"/>
    </source>
</evidence>
<keyword evidence="1" id="KW-0479">Metal-binding</keyword>
<dbReference type="RefSeq" id="WP_022045288.1">
    <property type="nucleotide sequence ID" value="NZ_CP173697.1"/>
</dbReference>
<dbReference type="InterPro" id="IPR014710">
    <property type="entry name" value="RmlC-like_jellyroll"/>
</dbReference>
<evidence type="ECO:0000256" key="1">
    <source>
        <dbReference type="ARBA" id="ARBA00022723"/>
    </source>
</evidence>
<evidence type="ECO:0000313" key="5">
    <source>
        <dbReference type="EMBL" id="MTR81051.1"/>
    </source>
</evidence>
<dbReference type="InterPro" id="IPR011051">
    <property type="entry name" value="RmlC_Cupin_sf"/>
</dbReference>
<evidence type="ECO:0000313" key="6">
    <source>
        <dbReference type="Proteomes" id="UP000049979"/>
    </source>
</evidence>
<evidence type="ECO:0000313" key="3">
    <source>
        <dbReference type="EMBL" id="CRL34595.1"/>
    </source>
</evidence>
<proteinExistence type="predicted"/>
<accession>A0A0M6WFU6</accession>